<protein>
    <recommendedName>
        <fullName evidence="7">UPF0114 protein AABB29_02440</fullName>
    </recommendedName>
</protein>
<dbReference type="InterPro" id="IPR005134">
    <property type="entry name" value="UPF0114"/>
</dbReference>
<feature type="transmembrane region" description="Helical" evidence="7">
    <location>
        <begin position="104"/>
        <end position="126"/>
    </location>
</feature>
<comment type="similarity">
    <text evidence="2 7">Belongs to the UPF0114 family.</text>
</comment>
<evidence type="ECO:0000256" key="3">
    <source>
        <dbReference type="ARBA" id="ARBA00022475"/>
    </source>
</evidence>
<keyword evidence="6 7" id="KW-0472">Membrane</keyword>
<feature type="transmembrane region" description="Helical" evidence="7">
    <location>
        <begin position="21"/>
        <end position="41"/>
    </location>
</feature>
<evidence type="ECO:0000256" key="7">
    <source>
        <dbReference type="HAMAP-Rule" id="MF_00143"/>
    </source>
</evidence>
<evidence type="ECO:0000256" key="2">
    <source>
        <dbReference type="ARBA" id="ARBA00005774"/>
    </source>
</evidence>
<comment type="subcellular location">
    <subcellularLocation>
        <location evidence="1 7">Cell membrane</location>
        <topology evidence="1 7">Multi-pass membrane protein</topology>
    </subcellularLocation>
</comment>
<feature type="transmembrane region" description="Helical" evidence="7">
    <location>
        <begin position="61"/>
        <end position="83"/>
    </location>
</feature>
<keyword evidence="3 7" id="KW-1003">Cell membrane</keyword>
<dbReference type="Pfam" id="PF03350">
    <property type="entry name" value="UPF0114"/>
    <property type="match status" value="1"/>
</dbReference>
<name>A0ABZ2VA62_9RHOB</name>
<feature type="transmembrane region" description="Helical" evidence="7">
    <location>
        <begin position="146"/>
        <end position="168"/>
    </location>
</feature>
<keyword evidence="5 7" id="KW-1133">Transmembrane helix</keyword>
<dbReference type="PANTHER" id="PTHR38596:SF1">
    <property type="entry name" value="UPF0114 PROTEIN YQHA"/>
    <property type="match status" value="1"/>
</dbReference>
<dbReference type="RefSeq" id="WP_341367640.1">
    <property type="nucleotide sequence ID" value="NZ_CP150951.2"/>
</dbReference>
<keyword evidence="9" id="KW-1185">Reference proteome</keyword>
<organism evidence="8 9">
    <name type="scientific">Yoonia phaeophyticola</name>
    <dbReference type="NCBI Taxonomy" id="3137369"/>
    <lineage>
        <taxon>Bacteria</taxon>
        <taxon>Pseudomonadati</taxon>
        <taxon>Pseudomonadota</taxon>
        <taxon>Alphaproteobacteria</taxon>
        <taxon>Rhodobacterales</taxon>
        <taxon>Paracoccaceae</taxon>
        <taxon>Yoonia</taxon>
    </lineage>
</organism>
<dbReference type="InterPro" id="IPR020761">
    <property type="entry name" value="UPF0114_bac"/>
</dbReference>
<dbReference type="PANTHER" id="PTHR38596">
    <property type="entry name" value="UPF0114 PROTEIN YQHA"/>
    <property type="match status" value="1"/>
</dbReference>
<evidence type="ECO:0000256" key="5">
    <source>
        <dbReference type="ARBA" id="ARBA00022989"/>
    </source>
</evidence>
<evidence type="ECO:0000256" key="1">
    <source>
        <dbReference type="ARBA" id="ARBA00004651"/>
    </source>
</evidence>
<dbReference type="Proteomes" id="UP001440612">
    <property type="component" value="Chromosome"/>
</dbReference>
<evidence type="ECO:0000313" key="8">
    <source>
        <dbReference type="EMBL" id="WZC49530.1"/>
    </source>
</evidence>
<accession>A0ABZ2VA62</accession>
<evidence type="ECO:0000256" key="4">
    <source>
        <dbReference type="ARBA" id="ARBA00022692"/>
    </source>
</evidence>
<evidence type="ECO:0000313" key="9">
    <source>
        <dbReference type="Proteomes" id="UP001440612"/>
    </source>
</evidence>
<proteinExistence type="inferred from homology"/>
<dbReference type="EMBL" id="CP150951">
    <property type="protein sequence ID" value="WZC49530.1"/>
    <property type="molecule type" value="Genomic_DNA"/>
</dbReference>
<gene>
    <name evidence="8" type="ORF">AABB29_02440</name>
</gene>
<keyword evidence="4 7" id="KW-0812">Transmembrane</keyword>
<reference evidence="9" key="1">
    <citation type="submission" date="2024-04" db="EMBL/GenBank/DDBJ databases">
        <title>Phylogenomic analyses of a clade within the roseobacter group suggest taxonomic reassignments of species of the genera Aestuariivita, Citreicella, Loktanella, Nautella, Pelagibaca, Ruegeria, Thalassobius, Thiobacimonas and Tropicibacter, and the proposal o.</title>
        <authorList>
            <person name="Jeon C.O."/>
        </authorList>
    </citation>
    <scope>NUCLEOTIDE SEQUENCE [LARGE SCALE GENOMIC DNA]</scope>
    <source>
        <strain evidence="9">BS5-3</strain>
    </source>
</reference>
<evidence type="ECO:0000256" key="6">
    <source>
        <dbReference type="ARBA" id="ARBA00023136"/>
    </source>
</evidence>
<sequence>MSENKTGIEQEVTSAVFAARWIMAPMYLGVVISLAFLTFVFCREVLTYIPELISMTQEGALVMALSLVEMTLGINLLLVILVVSYQSFIVNLRPSSEGFAKSNAIDLAGLKSKLIAALIAITGINLLKRFLEVGGGAVEYGGAELFWFIAVFMSFVIAWVMLAAISWLTTGKG</sequence>
<dbReference type="HAMAP" id="MF_00143">
    <property type="entry name" value="UPF0114"/>
    <property type="match status" value="1"/>
</dbReference>